<evidence type="ECO:0000313" key="2">
    <source>
        <dbReference type="Proteomes" id="UP000036923"/>
    </source>
</evidence>
<protein>
    <submittedName>
        <fullName evidence="1">Carbohydrate-binding CenC domain protein</fullName>
    </submittedName>
</protein>
<dbReference type="RefSeq" id="WP_036937969.1">
    <property type="nucleotide sequence ID" value="NZ_JQKC01000006.1"/>
</dbReference>
<comment type="caution">
    <text evidence="1">The sequence shown here is derived from an EMBL/GenBank/DDBJ whole genome shotgun (WGS) entry which is preliminary data.</text>
</comment>
<dbReference type="EMBL" id="LGTC01000001">
    <property type="protein sequence ID" value="KNY26565.1"/>
    <property type="molecule type" value="Genomic_DNA"/>
</dbReference>
<dbReference type="InterPro" id="IPR008979">
    <property type="entry name" value="Galactose-bd-like_sf"/>
</dbReference>
<organism evidence="1 2">
    <name type="scientific">Pseudobacteroides cellulosolvens ATCC 35603 = DSM 2933</name>
    <dbReference type="NCBI Taxonomy" id="398512"/>
    <lineage>
        <taxon>Bacteria</taxon>
        <taxon>Bacillati</taxon>
        <taxon>Bacillota</taxon>
        <taxon>Clostridia</taxon>
        <taxon>Eubacteriales</taxon>
        <taxon>Oscillospiraceae</taxon>
        <taxon>Pseudobacteroides</taxon>
    </lineage>
</organism>
<keyword evidence="2" id="KW-1185">Reference proteome</keyword>
<sequence length="163" mass="18459" precursor="true">MKGFRFIAKVLIVFYSVLLFGFMPVYADTSNELLQNPSFTVNKVYWSLCQEGTAKVSGVRDTAIYDSAPASYRVDCISKGNIFSDAQFYTTSLKVEVGKKYKLTFRAKSEDGIANPTIYLMKSCKPWNSYAPCKTVTIAGDWATQEIYFILNTTDYNARLTFF</sequence>
<gene>
    <name evidence="1" type="ORF">Bccel_1830</name>
</gene>
<reference evidence="2" key="1">
    <citation type="submission" date="2015-07" db="EMBL/GenBank/DDBJ databases">
        <title>Near-Complete Genome Sequence of the Cellulolytic Bacterium Bacteroides (Pseudobacteroides) cellulosolvens ATCC 35603.</title>
        <authorList>
            <person name="Dassa B."/>
            <person name="Utturkar S.M."/>
            <person name="Klingeman D.M."/>
            <person name="Hurt R.A."/>
            <person name="Keller M."/>
            <person name="Xu J."/>
            <person name="Reddy Y.H.K."/>
            <person name="Borovok I."/>
            <person name="Grinberg I.R."/>
            <person name="Lamed R."/>
            <person name="Zhivin O."/>
            <person name="Bayer E.A."/>
            <person name="Brown S.D."/>
        </authorList>
    </citation>
    <scope>NUCLEOTIDE SEQUENCE [LARGE SCALE GENOMIC DNA]</scope>
    <source>
        <strain evidence="2">DSM 2933</strain>
    </source>
</reference>
<name>A0A0L6JLD8_9FIRM</name>
<dbReference type="SUPFAM" id="SSF49785">
    <property type="entry name" value="Galactose-binding domain-like"/>
    <property type="match status" value="1"/>
</dbReference>
<dbReference type="STRING" id="398512.Bccel_1830"/>
<dbReference type="Proteomes" id="UP000036923">
    <property type="component" value="Unassembled WGS sequence"/>
</dbReference>
<dbReference type="Gene3D" id="2.60.120.260">
    <property type="entry name" value="Galactose-binding domain-like"/>
    <property type="match status" value="1"/>
</dbReference>
<evidence type="ECO:0000313" key="1">
    <source>
        <dbReference type="EMBL" id="KNY26565.1"/>
    </source>
</evidence>
<dbReference type="AlphaFoldDB" id="A0A0L6JLD8"/>
<proteinExistence type="predicted"/>
<accession>A0A0L6JLD8</accession>